<sequence length="118" mass="13670">MWGVARDITQKAVRFRRHDVLKKLQDLLTEIQEDILANDSNNDGEEMCSDSNNDNNEDDKENDLLAEVSLQNPKRRKPKGRPKSSKRIKRSEELKPAKRQNQCGNCGEYGHYRPKCSK</sequence>
<dbReference type="OrthoDB" id="2409725at2759"/>
<evidence type="ECO:0000256" key="1">
    <source>
        <dbReference type="PROSITE-ProRule" id="PRU00047"/>
    </source>
</evidence>
<feature type="compositionally biased region" description="Basic residues" evidence="2">
    <location>
        <begin position="73"/>
        <end position="89"/>
    </location>
</feature>
<feature type="region of interest" description="Disordered" evidence="2">
    <location>
        <begin position="38"/>
        <end position="118"/>
    </location>
</feature>
<keyword evidence="1" id="KW-0863">Zinc-finger</keyword>
<feature type="non-terminal residue" evidence="4">
    <location>
        <position position="118"/>
    </location>
</feature>
<evidence type="ECO:0000256" key="2">
    <source>
        <dbReference type="SAM" id="MobiDB-lite"/>
    </source>
</evidence>
<dbReference type="InterPro" id="IPR001878">
    <property type="entry name" value="Znf_CCHC"/>
</dbReference>
<proteinExistence type="predicted"/>
<evidence type="ECO:0000313" key="4">
    <source>
        <dbReference type="EMBL" id="CAG8837300.1"/>
    </source>
</evidence>
<comment type="caution">
    <text evidence="4">The sequence shown here is derived from an EMBL/GenBank/DDBJ whole genome shotgun (WGS) entry which is preliminary data.</text>
</comment>
<organism evidence="4 5">
    <name type="scientific">Cetraspora pellucida</name>
    <dbReference type="NCBI Taxonomy" id="1433469"/>
    <lineage>
        <taxon>Eukaryota</taxon>
        <taxon>Fungi</taxon>
        <taxon>Fungi incertae sedis</taxon>
        <taxon>Mucoromycota</taxon>
        <taxon>Glomeromycotina</taxon>
        <taxon>Glomeromycetes</taxon>
        <taxon>Diversisporales</taxon>
        <taxon>Gigasporaceae</taxon>
        <taxon>Cetraspora</taxon>
    </lineage>
</organism>
<name>A0A9N9KL82_9GLOM</name>
<feature type="domain" description="CCHC-type" evidence="3">
    <location>
        <begin position="103"/>
        <end position="118"/>
    </location>
</feature>
<keyword evidence="1" id="KW-0862">Zinc</keyword>
<keyword evidence="5" id="KW-1185">Reference proteome</keyword>
<dbReference type="EMBL" id="CAJVQA010081041">
    <property type="protein sequence ID" value="CAG8837300.1"/>
    <property type="molecule type" value="Genomic_DNA"/>
</dbReference>
<dbReference type="AlphaFoldDB" id="A0A9N9KL82"/>
<dbReference type="GO" id="GO:0008270">
    <property type="term" value="F:zinc ion binding"/>
    <property type="evidence" value="ECO:0007669"/>
    <property type="project" value="UniProtKB-KW"/>
</dbReference>
<gene>
    <name evidence="4" type="ORF">CPELLU_LOCUS21535</name>
</gene>
<keyword evidence="1" id="KW-0479">Metal-binding</keyword>
<evidence type="ECO:0000259" key="3">
    <source>
        <dbReference type="PROSITE" id="PS50158"/>
    </source>
</evidence>
<accession>A0A9N9KL82</accession>
<dbReference type="Proteomes" id="UP000789759">
    <property type="component" value="Unassembled WGS sequence"/>
</dbReference>
<dbReference type="PROSITE" id="PS50158">
    <property type="entry name" value="ZF_CCHC"/>
    <property type="match status" value="1"/>
</dbReference>
<evidence type="ECO:0000313" key="5">
    <source>
        <dbReference type="Proteomes" id="UP000789759"/>
    </source>
</evidence>
<reference evidence="4" key="1">
    <citation type="submission" date="2021-06" db="EMBL/GenBank/DDBJ databases">
        <authorList>
            <person name="Kallberg Y."/>
            <person name="Tangrot J."/>
            <person name="Rosling A."/>
        </authorList>
    </citation>
    <scope>NUCLEOTIDE SEQUENCE</scope>
    <source>
        <strain evidence="4">FL966</strain>
    </source>
</reference>
<protein>
    <submittedName>
        <fullName evidence="4">15535_t:CDS:1</fullName>
    </submittedName>
</protein>
<dbReference type="GO" id="GO:0003676">
    <property type="term" value="F:nucleic acid binding"/>
    <property type="evidence" value="ECO:0007669"/>
    <property type="project" value="InterPro"/>
</dbReference>